<keyword evidence="10" id="KW-1185">Reference proteome</keyword>
<feature type="signal peptide" evidence="7">
    <location>
        <begin position="1"/>
        <end position="32"/>
    </location>
</feature>
<feature type="active site" description="Charge relay system" evidence="5">
    <location>
        <position position="253"/>
    </location>
</feature>
<evidence type="ECO:0000313" key="9">
    <source>
        <dbReference type="EMBL" id="GAA1697906.1"/>
    </source>
</evidence>
<evidence type="ECO:0000256" key="2">
    <source>
        <dbReference type="ARBA" id="ARBA00022670"/>
    </source>
</evidence>
<feature type="domain" description="Peptidase S8/S53" evidence="8">
    <location>
        <begin position="213"/>
        <end position="477"/>
    </location>
</feature>
<keyword evidence="2 5" id="KW-0645">Protease</keyword>
<accession>A0ABN2I3B4</accession>
<dbReference type="InterPro" id="IPR023828">
    <property type="entry name" value="Peptidase_S8_Ser-AS"/>
</dbReference>
<name>A0ABN2I3B4_9ACTN</name>
<dbReference type="CDD" id="cd07487">
    <property type="entry name" value="Peptidases_S8_1"/>
    <property type="match status" value="1"/>
</dbReference>
<evidence type="ECO:0000313" key="10">
    <source>
        <dbReference type="Proteomes" id="UP001500280"/>
    </source>
</evidence>
<evidence type="ECO:0000256" key="1">
    <source>
        <dbReference type="ARBA" id="ARBA00011073"/>
    </source>
</evidence>
<dbReference type="Gene3D" id="3.40.50.200">
    <property type="entry name" value="Peptidase S8/S53 domain"/>
    <property type="match status" value="1"/>
</dbReference>
<feature type="active site" description="Charge relay system" evidence="5">
    <location>
        <position position="222"/>
    </location>
</feature>
<gene>
    <name evidence="9" type="ORF">GCM10009745_50220</name>
</gene>
<dbReference type="Proteomes" id="UP001500280">
    <property type="component" value="Unassembled WGS sequence"/>
</dbReference>
<comment type="caution">
    <text evidence="9">The sequence shown here is derived from an EMBL/GenBank/DDBJ whole genome shotgun (WGS) entry which is preliminary data.</text>
</comment>
<dbReference type="InterPro" id="IPR023827">
    <property type="entry name" value="Peptidase_S8_Asp-AS"/>
</dbReference>
<feature type="active site" description="Charge relay system" evidence="5">
    <location>
        <position position="430"/>
    </location>
</feature>
<dbReference type="Pfam" id="PF00082">
    <property type="entry name" value="Peptidase_S8"/>
    <property type="match status" value="1"/>
</dbReference>
<evidence type="ECO:0000256" key="4">
    <source>
        <dbReference type="ARBA" id="ARBA00022825"/>
    </source>
</evidence>
<dbReference type="RefSeq" id="WP_344156709.1">
    <property type="nucleotide sequence ID" value="NZ_BAAANF010000017.1"/>
</dbReference>
<evidence type="ECO:0000256" key="5">
    <source>
        <dbReference type="PROSITE-ProRule" id="PRU01240"/>
    </source>
</evidence>
<dbReference type="PROSITE" id="PS51892">
    <property type="entry name" value="SUBTILASE"/>
    <property type="match status" value="1"/>
</dbReference>
<feature type="chain" id="PRO_5045791325" evidence="7">
    <location>
        <begin position="33"/>
        <end position="1103"/>
    </location>
</feature>
<dbReference type="EMBL" id="BAAANF010000017">
    <property type="protein sequence ID" value="GAA1697906.1"/>
    <property type="molecule type" value="Genomic_DNA"/>
</dbReference>
<dbReference type="InterPro" id="IPR022398">
    <property type="entry name" value="Peptidase_S8_His-AS"/>
</dbReference>
<evidence type="ECO:0000256" key="7">
    <source>
        <dbReference type="SAM" id="SignalP"/>
    </source>
</evidence>
<protein>
    <submittedName>
        <fullName evidence="9">S8 family serine peptidase</fullName>
    </submittedName>
</protein>
<dbReference type="PROSITE" id="PS00137">
    <property type="entry name" value="SUBTILASE_HIS"/>
    <property type="match status" value="1"/>
</dbReference>
<proteinExistence type="inferred from homology"/>
<dbReference type="PRINTS" id="PR00723">
    <property type="entry name" value="SUBTILISIN"/>
</dbReference>
<evidence type="ECO:0000256" key="3">
    <source>
        <dbReference type="ARBA" id="ARBA00022801"/>
    </source>
</evidence>
<keyword evidence="3 5" id="KW-0378">Hydrolase</keyword>
<dbReference type="InterPro" id="IPR050131">
    <property type="entry name" value="Peptidase_S8_subtilisin-like"/>
</dbReference>
<dbReference type="PANTHER" id="PTHR43806:SF65">
    <property type="entry name" value="SERINE PROTEASE APRX"/>
    <property type="match status" value="1"/>
</dbReference>
<keyword evidence="4 5" id="KW-0720">Serine protease</keyword>
<organism evidence="9 10">
    <name type="scientific">Kribbella yunnanensis</name>
    <dbReference type="NCBI Taxonomy" id="190194"/>
    <lineage>
        <taxon>Bacteria</taxon>
        <taxon>Bacillati</taxon>
        <taxon>Actinomycetota</taxon>
        <taxon>Actinomycetes</taxon>
        <taxon>Propionibacteriales</taxon>
        <taxon>Kribbellaceae</taxon>
        <taxon>Kribbella</taxon>
    </lineage>
</organism>
<dbReference type="SUPFAM" id="SSF52743">
    <property type="entry name" value="Subtilisin-like"/>
    <property type="match status" value="1"/>
</dbReference>
<keyword evidence="7" id="KW-0732">Signal</keyword>
<dbReference type="InterPro" id="IPR036852">
    <property type="entry name" value="Peptidase_S8/S53_dom_sf"/>
</dbReference>
<dbReference type="PROSITE" id="PS00138">
    <property type="entry name" value="SUBTILASE_SER"/>
    <property type="match status" value="1"/>
</dbReference>
<dbReference type="PANTHER" id="PTHR43806">
    <property type="entry name" value="PEPTIDASE S8"/>
    <property type="match status" value="1"/>
</dbReference>
<sequence length="1103" mass="115534">MKLTGKRWMVAGVAVGVTAALVAMGAGGGAQAAPQPVGAPVVKAAAPDRVVTLITGDRVVVRGGDLQKVTVTAGKEREGAMFRIGRESGRLTVLPLDVAKAVAEGRLDRRLFDITGLLAMQYDDAHTSAIPLLVESAGPRAALRGTSFGPALGGSGLSAAKVDKASAGAFFSGMTRQRSAGGTIWLDAKRQTQLDQSVPQIGVPAAWKAGFTGKGVPVAILDSGIDASHPDFKGQIVASKNFTEEPVGDALGHGTHVASTVAGTAAASKGKYKGVAPGARLIDGKICDGEGGCSDSAILAGMEWAAVQQKARVINMSLGIWDEPGVDPIEAAVNRLTAKTGALFVVAAGNEGPDGRTVRSPGTAASALTVGSVDKKDVLADTSSRGPLLEGSAIKPDVTAPGVDIVAAKAKNSQIGTPVGTNYLQLSGTSMATPHVAGAAAILAQQHPKWKAAELKAALMATAKQLPGQSVFEQGSGRIDVARAITDSVVSVPGSIGFGTALWPHADDKPIAKKLTYRNLGTKPVTLSLQTSSTVGGKLGPSGAFKLSARKLTVPAGGTAAVTVTSDTRHSGPDGLYSGRVVATAKGVSVGTPLAADKEIESYNVTVRHLMLDGEGTEKNYTRIFSLDQEKIIEVPTDANGVAKLRIPRGRYLVEGLLGDTSDRLYQLVWPNLTVDRAMTLAVDARKAKPAAFTMPRKNTALVEAQFDYHWEGKDFFWEGNISTQNLDKLSVGSIGAPLDGFTATINSRFVVQRKTGDNRNAPYDYNLVQSRKGTYFTGYRRTVREADLGRIQSQYAVDVAGRIVTDERFGWLPGAGGSTAGIRVEYDGPVTATHFVEARDGGGAISWDGNVSYLHREGGNDDELWSLTSEGPKSNPGQQYGERWGRSVVNAGLQSGDSSYRTGNELALFMFPLTDADGHAGTGLTGAEDEWTKLYRNGKLVASESVAGQISLDNAPAEKSTYRLETSVQRSKSQLGTRVEHVWTFASQNTGDAKVVLPLRDVHFQPAVDALNSVPRTTVTTLPLTVVNQPGAKPAPIESVAVQFSADAGKTWQRAIVVPGVGGSYSAVFRTPAGKVVSLRSTVKDRDGGTATQTVLNAYRIR</sequence>
<dbReference type="PROSITE" id="PS00136">
    <property type="entry name" value="SUBTILASE_ASP"/>
    <property type="match status" value="1"/>
</dbReference>
<evidence type="ECO:0000259" key="8">
    <source>
        <dbReference type="Pfam" id="PF00082"/>
    </source>
</evidence>
<evidence type="ECO:0000256" key="6">
    <source>
        <dbReference type="RuleBase" id="RU003355"/>
    </source>
</evidence>
<reference evidence="9 10" key="1">
    <citation type="journal article" date="2019" name="Int. J. Syst. Evol. Microbiol.">
        <title>The Global Catalogue of Microorganisms (GCM) 10K type strain sequencing project: providing services to taxonomists for standard genome sequencing and annotation.</title>
        <authorList>
            <consortium name="The Broad Institute Genomics Platform"/>
            <consortium name="The Broad Institute Genome Sequencing Center for Infectious Disease"/>
            <person name="Wu L."/>
            <person name="Ma J."/>
        </authorList>
    </citation>
    <scope>NUCLEOTIDE SEQUENCE [LARGE SCALE GENOMIC DNA]</scope>
    <source>
        <strain evidence="9 10">JCM 14307</strain>
    </source>
</reference>
<comment type="similarity">
    <text evidence="1 5 6">Belongs to the peptidase S8 family.</text>
</comment>
<dbReference type="InterPro" id="IPR015500">
    <property type="entry name" value="Peptidase_S8_subtilisin-rel"/>
</dbReference>
<dbReference type="InterPro" id="IPR000209">
    <property type="entry name" value="Peptidase_S8/S53_dom"/>
</dbReference>